<dbReference type="Proteomes" id="UP000192596">
    <property type="component" value="Unassembled WGS sequence"/>
</dbReference>
<evidence type="ECO:0000313" key="4">
    <source>
        <dbReference type="EMBL" id="OQO06482.1"/>
    </source>
</evidence>
<proteinExistence type="predicted"/>
<sequence length="324" mass="35309">MSDNKLKKIVIVGAGGNVGSSALKHLLDTNNFETTVLSREGSTTAFPSHAALTVKRGSYTDAAFISSVFSGQDAVLFAMNFMAMADQTKLIEAAAEAGVKWIFPTEYAGDGKNESMMSAVPMFQPKVAARKQVESLSEKYEGLKWVGIATNPWLEFSLQRGLFGFDIKGRKATIYTDSAPFNSTTLTQAGLGIARLFSLPINNSSNPRASLSHYANNFVYVSSCLISQTLLFASLQKATSTTKDDWQIEESTIEESIGTNREKMAKGDMRAGAMLTYAYYLGEGKGGNYEEKAKEDREVLGLEEGKLEEIVRSAVEELENGKVF</sequence>
<gene>
    <name evidence="4" type="ORF">B0A48_08265</name>
</gene>
<keyword evidence="2" id="KW-0560">Oxidoreductase</keyword>
<dbReference type="InterPro" id="IPR036291">
    <property type="entry name" value="NAD(P)-bd_dom_sf"/>
</dbReference>
<accession>A0A1V8T5P3</accession>
<dbReference type="PANTHER" id="PTHR47706">
    <property type="entry name" value="NMRA-LIKE FAMILY PROTEIN"/>
    <property type="match status" value="1"/>
</dbReference>
<protein>
    <recommendedName>
        <fullName evidence="3">NmrA-like domain-containing protein</fullName>
    </recommendedName>
</protein>
<dbReference type="InterPro" id="IPR051609">
    <property type="entry name" value="NmrA/Isoflavone_reductase-like"/>
</dbReference>
<organism evidence="4 5">
    <name type="scientific">Cryoendolithus antarcticus</name>
    <dbReference type="NCBI Taxonomy" id="1507870"/>
    <lineage>
        <taxon>Eukaryota</taxon>
        <taxon>Fungi</taxon>
        <taxon>Dikarya</taxon>
        <taxon>Ascomycota</taxon>
        <taxon>Pezizomycotina</taxon>
        <taxon>Dothideomycetes</taxon>
        <taxon>Dothideomycetidae</taxon>
        <taxon>Cladosporiales</taxon>
        <taxon>Cladosporiaceae</taxon>
        <taxon>Cryoendolithus</taxon>
    </lineage>
</organism>
<dbReference type="SUPFAM" id="SSF51735">
    <property type="entry name" value="NAD(P)-binding Rossmann-fold domains"/>
    <property type="match status" value="1"/>
</dbReference>
<keyword evidence="1" id="KW-0521">NADP</keyword>
<evidence type="ECO:0000313" key="5">
    <source>
        <dbReference type="Proteomes" id="UP000192596"/>
    </source>
</evidence>
<dbReference type="AlphaFoldDB" id="A0A1V8T5P3"/>
<dbReference type="GO" id="GO:0016491">
    <property type="term" value="F:oxidoreductase activity"/>
    <property type="evidence" value="ECO:0007669"/>
    <property type="project" value="UniProtKB-KW"/>
</dbReference>
<dbReference type="STRING" id="1507870.A0A1V8T5P3"/>
<dbReference type="OrthoDB" id="419598at2759"/>
<dbReference type="PANTHER" id="PTHR47706:SF7">
    <property type="entry name" value="CIPA-LIKE, PUTATIVE (AFU_ORTHOLOGUE AFUA_1G01630)-RELATED"/>
    <property type="match status" value="1"/>
</dbReference>
<keyword evidence="5" id="KW-1185">Reference proteome</keyword>
<evidence type="ECO:0000259" key="3">
    <source>
        <dbReference type="Pfam" id="PF05368"/>
    </source>
</evidence>
<feature type="domain" description="NmrA-like" evidence="3">
    <location>
        <begin position="7"/>
        <end position="140"/>
    </location>
</feature>
<evidence type="ECO:0000256" key="2">
    <source>
        <dbReference type="ARBA" id="ARBA00023002"/>
    </source>
</evidence>
<dbReference type="InterPro" id="IPR008030">
    <property type="entry name" value="NmrA-like"/>
</dbReference>
<dbReference type="InParanoid" id="A0A1V8T5P3"/>
<comment type="caution">
    <text evidence="4">The sequence shown here is derived from an EMBL/GenBank/DDBJ whole genome shotgun (WGS) entry which is preliminary data.</text>
</comment>
<name>A0A1V8T5P3_9PEZI</name>
<evidence type="ECO:0000256" key="1">
    <source>
        <dbReference type="ARBA" id="ARBA00022857"/>
    </source>
</evidence>
<dbReference type="EMBL" id="NAJO01000016">
    <property type="protein sequence ID" value="OQO06482.1"/>
    <property type="molecule type" value="Genomic_DNA"/>
</dbReference>
<dbReference type="Gene3D" id="3.40.50.720">
    <property type="entry name" value="NAD(P)-binding Rossmann-like Domain"/>
    <property type="match status" value="1"/>
</dbReference>
<dbReference type="Pfam" id="PF05368">
    <property type="entry name" value="NmrA"/>
    <property type="match status" value="1"/>
</dbReference>
<reference evidence="5" key="1">
    <citation type="submission" date="2017-03" db="EMBL/GenBank/DDBJ databases">
        <title>Genomes of endolithic fungi from Antarctica.</title>
        <authorList>
            <person name="Coleine C."/>
            <person name="Masonjones S."/>
            <person name="Stajich J.E."/>
        </authorList>
    </citation>
    <scope>NUCLEOTIDE SEQUENCE [LARGE SCALE GENOMIC DNA]</scope>
    <source>
        <strain evidence="5">CCFEE 5527</strain>
    </source>
</reference>